<evidence type="ECO:0000256" key="1">
    <source>
        <dbReference type="ARBA" id="ARBA00022527"/>
    </source>
</evidence>
<dbReference type="SMART" id="SM00220">
    <property type="entry name" value="S_TKc"/>
    <property type="match status" value="1"/>
</dbReference>
<evidence type="ECO:0000256" key="3">
    <source>
        <dbReference type="ARBA" id="ARBA00022679"/>
    </source>
</evidence>
<comment type="caution">
    <text evidence="8">The sequence shown here is derived from an EMBL/GenBank/DDBJ whole genome shotgun (WGS) entry which is preliminary data.</text>
</comment>
<evidence type="ECO:0000256" key="5">
    <source>
        <dbReference type="ARBA" id="ARBA00022777"/>
    </source>
</evidence>
<evidence type="ECO:0000256" key="2">
    <source>
        <dbReference type="ARBA" id="ARBA00022553"/>
    </source>
</evidence>
<dbReference type="GO" id="GO:0005634">
    <property type="term" value="C:nucleus"/>
    <property type="evidence" value="ECO:0007669"/>
    <property type="project" value="TreeGrafter"/>
</dbReference>
<dbReference type="AlphaFoldDB" id="A0A9J6EH64"/>
<dbReference type="PANTHER" id="PTHR24056">
    <property type="entry name" value="CELL DIVISION PROTEIN KINASE"/>
    <property type="match status" value="1"/>
</dbReference>
<reference evidence="8" key="2">
    <citation type="submission" date="2021-09" db="EMBL/GenBank/DDBJ databases">
        <authorList>
            <person name="Jia N."/>
            <person name="Wang J."/>
            <person name="Shi W."/>
            <person name="Du L."/>
            <person name="Sun Y."/>
            <person name="Zhan W."/>
            <person name="Jiang J."/>
            <person name="Wang Q."/>
            <person name="Zhang B."/>
            <person name="Ji P."/>
            <person name="Sakyi L.B."/>
            <person name="Cui X."/>
            <person name="Yuan T."/>
            <person name="Jiang B."/>
            <person name="Yang W."/>
            <person name="Lam T.T.-Y."/>
            <person name="Chang Q."/>
            <person name="Ding S."/>
            <person name="Wang X."/>
            <person name="Zhu J."/>
            <person name="Ruan X."/>
            <person name="Zhao L."/>
            <person name="Wei J."/>
            <person name="Que T."/>
            <person name="Du C."/>
            <person name="Cheng J."/>
            <person name="Dai P."/>
            <person name="Han X."/>
            <person name="Huang E."/>
            <person name="Gao Y."/>
            <person name="Liu J."/>
            <person name="Shao H."/>
            <person name="Ye R."/>
            <person name="Li L."/>
            <person name="Wei W."/>
            <person name="Wang X."/>
            <person name="Wang C."/>
            <person name="Huo Q."/>
            <person name="Li W."/>
            <person name="Guo W."/>
            <person name="Chen H."/>
            <person name="Chen S."/>
            <person name="Zhou L."/>
            <person name="Zhou L."/>
            <person name="Ni X."/>
            <person name="Tian J."/>
            <person name="Zhou Y."/>
            <person name="Sheng Y."/>
            <person name="Liu T."/>
            <person name="Pan Y."/>
            <person name="Xia L."/>
            <person name="Li J."/>
            <person name="Zhao F."/>
            <person name="Cao W."/>
        </authorList>
    </citation>
    <scope>NUCLEOTIDE SEQUENCE</scope>
    <source>
        <strain evidence="8">Rmic-2018</strain>
        <tissue evidence="8">Larvae</tissue>
    </source>
</reference>
<evidence type="ECO:0000259" key="7">
    <source>
        <dbReference type="SMART" id="SM00220"/>
    </source>
</evidence>
<keyword evidence="3" id="KW-0808">Transferase</keyword>
<gene>
    <name evidence="8" type="ORF">HPB51_015715</name>
</gene>
<dbReference type="Gene3D" id="1.10.510.10">
    <property type="entry name" value="Transferase(Phosphotransferase) domain 1"/>
    <property type="match status" value="1"/>
</dbReference>
<dbReference type="GO" id="GO:0051445">
    <property type="term" value="P:regulation of meiotic cell cycle"/>
    <property type="evidence" value="ECO:0007669"/>
    <property type="project" value="TreeGrafter"/>
</dbReference>
<dbReference type="Proteomes" id="UP000821866">
    <property type="component" value="Chromosome 2"/>
</dbReference>
<dbReference type="GO" id="GO:0000082">
    <property type="term" value="P:G1/S transition of mitotic cell cycle"/>
    <property type="evidence" value="ECO:0007669"/>
    <property type="project" value="TreeGrafter"/>
</dbReference>
<dbReference type="InterPro" id="IPR050108">
    <property type="entry name" value="CDK"/>
</dbReference>
<keyword evidence="6" id="KW-0067">ATP-binding</keyword>
<dbReference type="GO" id="GO:0005524">
    <property type="term" value="F:ATP binding"/>
    <property type="evidence" value="ECO:0007669"/>
    <property type="project" value="UniProtKB-KW"/>
</dbReference>
<dbReference type="Gene3D" id="3.30.200.20">
    <property type="entry name" value="Phosphorylase Kinase, domain 1"/>
    <property type="match status" value="1"/>
</dbReference>
<dbReference type="GO" id="GO:0005737">
    <property type="term" value="C:cytoplasm"/>
    <property type="evidence" value="ECO:0007669"/>
    <property type="project" value="TreeGrafter"/>
</dbReference>
<sequence length="164" mass="18382">MNNFVIMEKIDEGTYGVDYKAKCKTTNKVVAMKKTRVEGADEANVPIDDNDDLKVADLGFCRAFTLPMRTLTHEVDTMWYRAPEILTGASRYSTSVTPTVDTWPKVKQLPNYKPAIPMWRKNIMAELLLDLDGEAVDLLLKMLIYSAGEIILAKYSAALPYLAG</sequence>
<dbReference type="PANTHER" id="PTHR24056:SF548">
    <property type="entry name" value="CYCLIN-DEPENDENT KINASE A-1"/>
    <property type="match status" value="1"/>
</dbReference>
<keyword evidence="2" id="KW-0597">Phosphoprotein</keyword>
<dbReference type="InterPro" id="IPR011009">
    <property type="entry name" value="Kinase-like_dom_sf"/>
</dbReference>
<keyword evidence="9" id="KW-1185">Reference proteome</keyword>
<dbReference type="GO" id="GO:0000307">
    <property type="term" value="C:cyclin-dependent protein kinase holoenzyme complex"/>
    <property type="evidence" value="ECO:0007669"/>
    <property type="project" value="TreeGrafter"/>
</dbReference>
<evidence type="ECO:0000256" key="4">
    <source>
        <dbReference type="ARBA" id="ARBA00022741"/>
    </source>
</evidence>
<dbReference type="Pfam" id="PF00069">
    <property type="entry name" value="Pkinase"/>
    <property type="match status" value="1"/>
</dbReference>
<dbReference type="GO" id="GO:0030332">
    <property type="term" value="F:cyclin binding"/>
    <property type="evidence" value="ECO:0007669"/>
    <property type="project" value="TreeGrafter"/>
</dbReference>
<dbReference type="GO" id="GO:0004693">
    <property type="term" value="F:cyclin-dependent protein serine/threonine kinase activity"/>
    <property type="evidence" value="ECO:0007669"/>
    <property type="project" value="TreeGrafter"/>
</dbReference>
<keyword evidence="1" id="KW-0723">Serine/threonine-protein kinase</keyword>
<protein>
    <recommendedName>
        <fullName evidence="7">Protein kinase domain-containing protein</fullName>
    </recommendedName>
</protein>
<evidence type="ECO:0000313" key="9">
    <source>
        <dbReference type="Proteomes" id="UP000821866"/>
    </source>
</evidence>
<dbReference type="VEuPathDB" id="VectorBase:LOC119162089"/>
<dbReference type="SUPFAM" id="SSF56112">
    <property type="entry name" value="Protein kinase-like (PK-like)"/>
    <property type="match status" value="1"/>
</dbReference>
<dbReference type="GO" id="GO:0010468">
    <property type="term" value="P:regulation of gene expression"/>
    <property type="evidence" value="ECO:0007669"/>
    <property type="project" value="TreeGrafter"/>
</dbReference>
<evidence type="ECO:0000256" key="6">
    <source>
        <dbReference type="ARBA" id="ARBA00022840"/>
    </source>
</evidence>
<accession>A0A9J6EH64</accession>
<dbReference type="GO" id="GO:0007165">
    <property type="term" value="P:signal transduction"/>
    <property type="evidence" value="ECO:0007669"/>
    <property type="project" value="TreeGrafter"/>
</dbReference>
<dbReference type="GO" id="GO:0010389">
    <property type="term" value="P:regulation of G2/M transition of mitotic cell cycle"/>
    <property type="evidence" value="ECO:0007669"/>
    <property type="project" value="TreeGrafter"/>
</dbReference>
<keyword evidence="4" id="KW-0547">Nucleotide-binding</keyword>
<dbReference type="InterPro" id="IPR000719">
    <property type="entry name" value="Prot_kinase_dom"/>
</dbReference>
<feature type="domain" description="Protein kinase" evidence="7">
    <location>
        <begin position="4"/>
        <end position="162"/>
    </location>
</feature>
<keyword evidence="5" id="KW-0418">Kinase</keyword>
<reference evidence="8" key="1">
    <citation type="journal article" date="2020" name="Cell">
        <title>Large-Scale Comparative Analyses of Tick Genomes Elucidate Their Genetic Diversity and Vector Capacities.</title>
        <authorList>
            <consortium name="Tick Genome and Microbiome Consortium (TIGMIC)"/>
            <person name="Jia N."/>
            <person name="Wang J."/>
            <person name="Shi W."/>
            <person name="Du L."/>
            <person name="Sun Y."/>
            <person name="Zhan W."/>
            <person name="Jiang J.F."/>
            <person name="Wang Q."/>
            <person name="Zhang B."/>
            <person name="Ji P."/>
            <person name="Bell-Sakyi L."/>
            <person name="Cui X.M."/>
            <person name="Yuan T.T."/>
            <person name="Jiang B.G."/>
            <person name="Yang W.F."/>
            <person name="Lam T.T."/>
            <person name="Chang Q.C."/>
            <person name="Ding S.J."/>
            <person name="Wang X.J."/>
            <person name="Zhu J.G."/>
            <person name="Ruan X.D."/>
            <person name="Zhao L."/>
            <person name="Wei J.T."/>
            <person name="Ye R.Z."/>
            <person name="Que T.C."/>
            <person name="Du C.H."/>
            <person name="Zhou Y.H."/>
            <person name="Cheng J.X."/>
            <person name="Dai P.F."/>
            <person name="Guo W.B."/>
            <person name="Han X.H."/>
            <person name="Huang E.J."/>
            <person name="Li L.F."/>
            <person name="Wei W."/>
            <person name="Gao Y.C."/>
            <person name="Liu J.Z."/>
            <person name="Shao H.Z."/>
            <person name="Wang X."/>
            <person name="Wang C.C."/>
            <person name="Yang T.C."/>
            <person name="Huo Q.B."/>
            <person name="Li W."/>
            <person name="Chen H.Y."/>
            <person name="Chen S.E."/>
            <person name="Zhou L.G."/>
            <person name="Ni X.B."/>
            <person name="Tian J.H."/>
            <person name="Sheng Y."/>
            <person name="Liu T."/>
            <person name="Pan Y.S."/>
            <person name="Xia L.Y."/>
            <person name="Li J."/>
            <person name="Zhao F."/>
            <person name="Cao W.C."/>
        </authorList>
    </citation>
    <scope>NUCLEOTIDE SEQUENCE</scope>
    <source>
        <strain evidence="8">Rmic-2018</strain>
    </source>
</reference>
<evidence type="ECO:0000313" key="8">
    <source>
        <dbReference type="EMBL" id="KAH8033726.1"/>
    </source>
</evidence>
<name>A0A9J6EH64_RHIMP</name>
<proteinExistence type="predicted"/>
<organism evidence="8 9">
    <name type="scientific">Rhipicephalus microplus</name>
    <name type="common">Cattle tick</name>
    <name type="synonym">Boophilus microplus</name>
    <dbReference type="NCBI Taxonomy" id="6941"/>
    <lineage>
        <taxon>Eukaryota</taxon>
        <taxon>Metazoa</taxon>
        <taxon>Ecdysozoa</taxon>
        <taxon>Arthropoda</taxon>
        <taxon>Chelicerata</taxon>
        <taxon>Arachnida</taxon>
        <taxon>Acari</taxon>
        <taxon>Parasitiformes</taxon>
        <taxon>Ixodida</taxon>
        <taxon>Ixodoidea</taxon>
        <taxon>Ixodidae</taxon>
        <taxon>Rhipicephalinae</taxon>
        <taxon>Rhipicephalus</taxon>
        <taxon>Boophilus</taxon>
    </lineage>
</organism>
<dbReference type="EMBL" id="JABSTU010000004">
    <property type="protein sequence ID" value="KAH8033726.1"/>
    <property type="molecule type" value="Genomic_DNA"/>
</dbReference>